<comment type="caution">
    <text evidence="1">The sequence shown here is derived from an EMBL/GenBank/DDBJ whole genome shotgun (WGS) entry which is preliminary data.</text>
</comment>
<dbReference type="Proteomes" id="UP000642920">
    <property type="component" value="Unassembled WGS sequence"/>
</dbReference>
<gene>
    <name evidence="1" type="ORF">JKP34_10240</name>
</gene>
<proteinExistence type="predicted"/>
<evidence type="ECO:0000313" key="2">
    <source>
        <dbReference type="Proteomes" id="UP000642920"/>
    </source>
</evidence>
<keyword evidence="2" id="KW-1185">Reference proteome</keyword>
<organism evidence="1 2">
    <name type="scientific">Marivirga atlantica</name>
    <dbReference type="NCBI Taxonomy" id="1548457"/>
    <lineage>
        <taxon>Bacteria</taxon>
        <taxon>Pseudomonadati</taxon>
        <taxon>Bacteroidota</taxon>
        <taxon>Cytophagia</taxon>
        <taxon>Cytophagales</taxon>
        <taxon>Marivirgaceae</taxon>
        <taxon>Marivirga</taxon>
    </lineage>
</organism>
<sequence length="219" mass="24908">MKNIFLLFIAALLISCTKTPSEKHDEDFNLSEETSLESTLSFPDSLFIENNIEEFINRDATALVNSGGKKINKVNSDLLNSLKKCFSRQILEGYYYTKLDINSKLYGVVMIVSDMTSSYFIFTSLDSEYNVISCLRLTNDQCDLINTETGSEEVWCEIKKSNLINANVLRTVEINSKEILDDNVKVVDSLTNEYKLDEKGVLNLIRKDSVRYTSSTLEQ</sequence>
<dbReference type="RefSeq" id="WP_201920648.1">
    <property type="nucleotide sequence ID" value="NZ_JAERQG010000002.1"/>
</dbReference>
<reference evidence="1" key="1">
    <citation type="submission" date="2021-01" db="EMBL/GenBank/DDBJ databases">
        <title>Marivirga sp. nov., isolated from intertidal surface sediments.</title>
        <authorList>
            <person name="Zhang M."/>
        </authorList>
    </citation>
    <scope>NUCLEOTIDE SEQUENCE</scope>
    <source>
        <strain evidence="1">SM1354</strain>
    </source>
</reference>
<protein>
    <recommendedName>
        <fullName evidence="3">Lipoprotein</fullName>
    </recommendedName>
</protein>
<dbReference type="EMBL" id="JAERQG010000002">
    <property type="protein sequence ID" value="MBL0765633.1"/>
    <property type="molecule type" value="Genomic_DNA"/>
</dbReference>
<dbReference type="PROSITE" id="PS51257">
    <property type="entry name" value="PROKAR_LIPOPROTEIN"/>
    <property type="match status" value="1"/>
</dbReference>
<name>A0A937DH83_9BACT</name>
<evidence type="ECO:0000313" key="1">
    <source>
        <dbReference type="EMBL" id="MBL0765633.1"/>
    </source>
</evidence>
<dbReference type="AlphaFoldDB" id="A0A937DH83"/>
<accession>A0A937DH83</accession>
<evidence type="ECO:0008006" key="3">
    <source>
        <dbReference type="Google" id="ProtNLM"/>
    </source>
</evidence>